<comment type="similarity">
    <text evidence="1">Belongs to the P-Pant transferase superfamily. Gsp/Sfp/HetI/AcpT family.</text>
</comment>
<dbReference type="GO" id="GO:0000287">
    <property type="term" value="F:magnesium ion binding"/>
    <property type="evidence" value="ECO:0007669"/>
    <property type="project" value="InterPro"/>
</dbReference>
<dbReference type="EMBL" id="FNTD01000004">
    <property type="protein sequence ID" value="SEE10335.1"/>
    <property type="molecule type" value="Genomic_DNA"/>
</dbReference>
<dbReference type="Proteomes" id="UP000182375">
    <property type="component" value="Unassembled WGS sequence"/>
</dbReference>
<dbReference type="InterPro" id="IPR008278">
    <property type="entry name" value="4-PPantetheinyl_Trfase_dom"/>
</dbReference>
<feature type="region of interest" description="Disordered" evidence="3">
    <location>
        <begin position="1"/>
        <end position="39"/>
    </location>
</feature>
<feature type="compositionally biased region" description="Pro residues" evidence="3">
    <location>
        <begin position="9"/>
        <end position="29"/>
    </location>
</feature>
<dbReference type="InterPro" id="IPR037143">
    <property type="entry name" value="4-PPantetheinyl_Trfase_dom_sf"/>
</dbReference>
<dbReference type="SUPFAM" id="SSF56214">
    <property type="entry name" value="4'-phosphopantetheinyl transferase"/>
    <property type="match status" value="2"/>
</dbReference>
<dbReference type="GeneID" id="95515937"/>
<dbReference type="GO" id="GO:0008897">
    <property type="term" value="F:holo-[acyl-carrier-protein] synthase activity"/>
    <property type="evidence" value="ECO:0007669"/>
    <property type="project" value="InterPro"/>
</dbReference>
<organism evidence="5 6">
    <name type="scientific">Streptomyces misionensis</name>
    <dbReference type="NCBI Taxonomy" id="67331"/>
    <lineage>
        <taxon>Bacteria</taxon>
        <taxon>Bacillati</taxon>
        <taxon>Actinomycetota</taxon>
        <taxon>Actinomycetes</taxon>
        <taxon>Kitasatosporales</taxon>
        <taxon>Streptomycetaceae</taxon>
        <taxon>Streptomyces</taxon>
    </lineage>
</organism>
<dbReference type="PANTHER" id="PTHR12215">
    <property type="entry name" value="PHOSPHOPANTETHEINE TRANSFERASE"/>
    <property type="match status" value="1"/>
</dbReference>
<dbReference type="AlphaFoldDB" id="A0A1H5G3R8"/>
<accession>A0A1H5G3R8</accession>
<gene>
    <name evidence="5" type="ORF">SAMN04490357_6919</name>
</gene>
<feature type="domain" description="4'-phosphopantetheinyl transferase" evidence="4">
    <location>
        <begin position="202"/>
        <end position="266"/>
    </location>
</feature>
<evidence type="ECO:0000256" key="1">
    <source>
        <dbReference type="ARBA" id="ARBA00010990"/>
    </source>
</evidence>
<dbReference type="Gene3D" id="3.90.470.20">
    <property type="entry name" value="4'-phosphopantetheinyl transferase domain"/>
    <property type="match status" value="2"/>
</dbReference>
<reference evidence="5 6" key="1">
    <citation type="submission" date="2016-10" db="EMBL/GenBank/DDBJ databases">
        <authorList>
            <person name="de Groot N.N."/>
        </authorList>
    </citation>
    <scope>NUCLEOTIDE SEQUENCE [LARGE SCALE GENOMIC DNA]</scope>
    <source>
        <strain evidence="5 6">DSM 40306</strain>
    </source>
</reference>
<dbReference type="RefSeq" id="WP_079172519.1">
    <property type="nucleotide sequence ID" value="NZ_FNTD01000004.1"/>
</dbReference>
<evidence type="ECO:0000256" key="3">
    <source>
        <dbReference type="SAM" id="MobiDB-lite"/>
    </source>
</evidence>
<proteinExistence type="inferred from homology"/>
<sequence>MSEARPAPLSSPPAAPSPPDRPAGAPPPARSAVRAGGGSVAVLPPLSPLDIGSAAVPGRARPPDRVEPLCPAVLDLPGPLHRPYAARPRALRGPLELYLAEVGAQDEQALLWAQELLDGEERARARAFRRARDRDAYVIAHATLRALLGPLLGVRADELPLMREPCAGCGAPHGRPALRAPGLHFSLSHSGDLVLVALAGTPVGVDVEGLASAEAVRSAQCALHAAEVAELARLPAYERPAAFTRTWVRKEAYLKGLGTGLVRDPALDHVGTGDRPVSPSPRWTLRDVLVPAGYAAAVALRRE</sequence>
<keyword evidence="2 5" id="KW-0808">Transferase</keyword>
<protein>
    <submittedName>
        <fullName evidence="5">4'-phosphopantetheinyl transferase</fullName>
    </submittedName>
</protein>
<evidence type="ECO:0000259" key="4">
    <source>
        <dbReference type="Pfam" id="PF01648"/>
    </source>
</evidence>
<dbReference type="Pfam" id="PF01648">
    <property type="entry name" value="ACPS"/>
    <property type="match status" value="1"/>
</dbReference>
<dbReference type="InterPro" id="IPR050559">
    <property type="entry name" value="P-Pant_transferase_sf"/>
</dbReference>
<evidence type="ECO:0000313" key="6">
    <source>
        <dbReference type="Proteomes" id="UP000182375"/>
    </source>
</evidence>
<name>A0A1H5G3R8_9ACTN</name>
<dbReference type="PANTHER" id="PTHR12215:SF10">
    <property type="entry name" value="L-AMINOADIPATE-SEMIALDEHYDE DEHYDROGENASE-PHOSPHOPANTETHEINYL TRANSFERASE"/>
    <property type="match status" value="1"/>
</dbReference>
<dbReference type="GO" id="GO:0005829">
    <property type="term" value="C:cytosol"/>
    <property type="evidence" value="ECO:0007669"/>
    <property type="project" value="TreeGrafter"/>
</dbReference>
<evidence type="ECO:0000256" key="2">
    <source>
        <dbReference type="ARBA" id="ARBA00022679"/>
    </source>
</evidence>
<evidence type="ECO:0000313" key="5">
    <source>
        <dbReference type="EMBL" id="SEE10335.1"/>
    </source>
</evidence>
<dbReference type="GO" id="GO:0019878">
    <property type="term" value="P:lysine biosynthetic process via aminoadipic acid"/>
    <property type="evidence" value="ECO:0007669"/>
    <property type="project" value="TreeGrafter"/>
</dbReference>
<dbReference type="STRING" id="67331.SAMN04490357_6919"/>